<dbReference type="PANTHER" id="PTHR13094:SF1">
    <property type="entry name" value="NADH DEHYDROGENASE [UBIQUINONE] 1 BETA SUBCOMPLEX SUBUNIT 10"/>
    <property type="match status" value="1"/>
</dbReference>
<evidence type="ECO:0000313" key="8">
    <source>
        <dbReference type="EMBL" id="ODN78408.1"/>
    </source>
</evidence>
<dbReference type="InterPro" id="IPR039993">
    <property type="entry name" value="NDUFB10"/>
</dbReference>
<comment type="caution">
    <text evidence="8">The sequence shown here is derived from an EMBL/GenBank/DDBJ whole genome shotgun (WGS) entry which is preliminary data.</text>
</comment>
<gene>
    <name evidence="8" type="ORF">L202_04047</name>
</gene>
<dbReference type="GO" id="GO:0005743">
    <property type="term" value="C:mitochondrial inner membrane"/>
    <property type="evidence" value="ECO:0007669"/>
    <property type="project" value="UniProtKB-SubCell"/>
</dbReference>
<dbReference type="EMBL" id="AWGJ01000006">
    <property type="protein sequence ID" value="ODN78408.1"/>
    <property type="molecule type" value="Genomic_DNA"/>
</dbReference>
<keyword evidence="7" id="KW-0472">Membrane</keyword>
<dbReference type="OrthoDB" id="10252718at2759"/>
<keyword evidence="9" id="KW-1185">Reference proteome</keyword>
<organism evidence="8 9">
    <name type="scientific">Cryptococcus amylolentus CBS 6039</name>
    <dbReference type="NCBI Taxonomy" id="1295533"/>
    <lineage>
        <taxon>Eukaryota</taxon>
        <taxon>Fungi</taxon>
        <taxon>Dikarya</taxon>
        <taxon>Basidiomycota</taxon>
        <taxon>Agaricomycotina</taxon>
        <taxon>Tremellomycetes</taxon>
        <taxon>Tremellales</taxon>
        <taxon>Cryptococcaceae</taxon>
        <taxon>Cryptococcus</taxon>
    </lineage>
</organism>
<reference evidence="8 9" key="1">
    <citation type="submission" date="2016-06" db="EMBL/GenBank/DDBJ databases">
        <title>Evolution of pathogenesis and genome organization in the Tremellales.</title>
        <authorList>
            <person name="Cuomo C."/>
            <person name="Litvintseva A."/>
            <person name="Heitman J."/>
            <person name="Chen Y."/>
            <person name="Sun S."/>
            <person name="Springer D."/>
            <person name="Dromer F."/>
            <person name="Young S."/>
            <person name="Zeng Q."/>
            <person name="Chapman S."/>
            <person name="Gujja S."/>
            <person name="Saif S."/>
            <person name="Birren B."/>
        </authorList>
    </citation>
    <scope>NUCLEOTIDE SEQUENCE [LARGE SCALE GENOMIC DNA]</scope>
    <source>
        <strain evidence="8 9">CBS 6039</strain>
    </source>
</reference>
<dbReference type="AlphaFoldDB" id="A0A1E3HPY6"/>
<keyword evidence="4" id="KW-0999">Mitochondrion inner membrane</keyword>
<evidence type="ECO:0000313" key="9">
    <source>
        <dbReference type="Proteomes" id="UP000094065"/>
    </source>
</evidence>
<name>A0A1E3HPY6_9TREE</name>
<protein>
    <recommendedName>
        <fullName evidence="10">NADH-ubiquinone oxidoreductase 12 kDa subunit, mitochondrial</fullName>
    </recommendedName>
</protein>
<dbReference type="RefSeq" id="XP_018993454.1">
    <property type="nucleotide sequence ID" value="XM_019138018.1"/>
</dbReference>
<evidence type="ECO:0000256" key="5">
    <source>
        <dbReference type="ARBA" id="ARBA00022982"/>
    </source>
</evidence>
<dbReference type="Proteomes" id="UP000094065">
    <property type="component" value="Unassembled WGS sequence"/>
</dbReference>
<sequence length="114" mass="13165">MASTPSMEQYRGTLSSAQSRVVAHVYYSIFLISTPTNPSTWHFQSTEKINARDEHIRESWIKAMEARIVREELQKCYRGEGVNQLQNCKGLAEMYAGMIRDNKVKGYKQVDQDM</sequence>
<keyword evidence="2" id="KW-0813">Transport</keyword>
<proteinExistence type="predicted"/>
<comment type="subcellular location">
    <subcellularLocation>
        <location evidence="1">Mitochondrion inner membrane</location>
        <topology evidence="1">Peripheral membrane protein</topology>
        <orientation evidence="1">Matrix side</orientation>
    </subcellularLocation>
</comment>
<dbReference type="PANTHER" id="PTHR13094">
    <property type="entry name" value="NADH-UBIQUINONE OXIDOREDUCTASE PDSW SUBUNIT"/>
    <property type="match status" value="1"/>
</dbReference>
<evidence type="ECO:0000256" key="2">
    <source>
        <dbReference type="ARBA" id="ARBA00022448"/>
    </source>
</evidence>
<evidence type="ECO:0000256" key="4">
    <source>
        <dbReference type="ARBA" id="ARBA00022792"/>
    </source>
</evidence>
<accession>A0A1E3HPY6</accession>
<keyword evidence="3" id="KW-0679">Respiratory chain</keyword>
<dbReference type="STRING" id="1295533.A0A1E3HPY6"/>
<evidence type="ECO:0008006" key="10">
    <source>
        <dbReference type="Google" id="ProtNLM"/>
    </source>
</evidence>
<evidence type="ECO:0000256" key="1">
    <source>
        <dbReference type="ARBA" id="ARBA00004443"/>
    </source>
</evidence>
<keyword evidence="6" id="KW-0496">Mitochondrion</keyword>
<evidence type="ECO:0000256" key="7">
    <source>
        <dbReference type="ARBA" id="ARBA00023136"/>
    </source>
</evidence>
<evidence type="ECO:0000256" key="3">
    <source>
        <dbReference type="ARBA" id="ARBA00022660"/>
    </source>
</evidence>
<evidence type="ECO:0000256" key="6">
    <source>
        <dbReference type="ARBA" id="ARBA00023128"/>
    </source>
</evidence>
<dbReference type="GeneID" id="30155356"/>
<keyword evidence="5" id="KW-0249">Electron transport</keyword>